<feature type="domain" description="B30.2/SPRY" evidence="1">
    <location>
        <begin position="1"/>
        <end position="159"/>
    </location>
</feature>
<dbReference type="SUPFAM" id="SSF49785">
    <property type="entry name" value="Galactose-binding domain-like"/>
    <property type="match status" value="1"/>
</dbReference>
<dbReference type="SUPFAM" id="SSF49899">
    <property type="entry name" value="Concanavalin A-like lectins/glucanases"/>
    <property type="match status" value="1"/>
</dbReference>
<sequence>MDVFWNASTGVTLSNNNLTASVANSSYAAKANVGKTKGKYFWEITYISGGSTNAMVGIINGLASVIAGEFGSNNIRYYYSYTGGKYPGALAYGNIYTFNDVIGVLLDLDNGHLEYYKNGVSQGYAFTNILTMGEVFAAFSSGGSAVGVQCTANFGATDFRFLPKDLPKGTLSYDESKILSITDNIPTKDPVKFRYVSSSNLATPLGNGVSLTPEQLISLLHNGTITKQGNYGAVLFRVPVTSTIVFAVEDDCKVWASSGLYSDSGGPSGKNLLIYKLDEASQTYSLYKTVPTTITEKWYVLCDHLPKGTYRFQCEASYVQFNELYFETVKQEKILFGFDNKAYAVVGEDGAYVTKMTSNNSPAPLVASASSNWSTDYLPWKAFNGTNLDVYDYWATSNRLTTGYIQLDFGILRKINVITLFCRNASGSELNAPKDIDVQASTDGTNFDKIGEIRNQTGWKMNESRTYTINNHRSYRYYRLNVLANNGGADYVGIGEIIFGYKHLKLVELQEATVHNFINYGNQEMNALNNIMIHKEYVLTPQNSLKVQLTGKPLSLTFK</sequence>
<evidence type="ECO:0000313" key="2">
    <source>
        <dbReference type="EMBL" id="ODV56596.1"/>
    </source>
</evidence>
<dbReference type="CDD" id="cd11709">
    <property type="entry name" value="SPRY"/>
    <property type="match status" value="1"/>
</dbReference>
<evidence type="ECO:0000313" key="3">
    <source>
        <dbReference type="Proteomes" id="UP000094784"/>
    </source>
</evidence>
<evidence type="ECO:0000259" key="1">
    <source>
        <dbReference type="PROSITE" id="PS50188"/>
    </source>
</evidence>
<dbReference type="SMART" id="SM00449">
    <property type="entry name" value="SPRY"/>
    <property type="match status" value="1"/>
</dbReference>
<dbReference type="AlphaFoldDB" id="A0A1E4R7Z0"/>
<accession>A0A1E4R7Z0</accession>
<gene>
    <name evidence="2" type="ORF">BG258_12180</name>
</gene>
<dbReference type="InterPro" id="IPR043136">
    <property type="entry name" value="B30.2/SPRY_sf"/>
</dbReference>
<dbReference type="InterPro" id="IPR001870">
    <property type="entry name" value="B30.2/SPRY"/>
</dbReference>
<comment type="caution">
    <text evidence="2">The sequence shown here is derived from an EMBL/GenBank/DDBJ whole genome shotgun (WGS) entry which is preliminary data.</text>
</comment>
<dbReference type="PANTHER" id="PTHR12245">
    <property type="entry name" value="SPRY DOMAIN CONTAINING SOCS BOX PROTEIN"/>
    <property type="match status" value="1"/>
</dbReference>
<dbReference type="InterPro" id="IPR050672">
    <property type="entry name" value="FBXO45-Fsn/SPSB_families"/>
</dbReference>
<dbReference type="InterPro" id="IPR008979">
    <property type="entry name" value="Galactose-bd-like_sf"/>
</dbReference>
<dbReference type="Pfam" id="PF00622">
    <property type="entry name" value="SPRY"/>
    <property type="match status" value="1"/>
</dbReference>
<dbReference type="Proteomes" id="UP000094784">
    <property type="component" value="Unassembled WGS sequence"/>
</dbReference>
<dbReference type="Pfam" id="PF00754">
    <property type="entry name" value="F5_F8_type_C"/>
    <property type="match status" value="1"/>
</dbReference>
<dbReference type="OrthoDB" id="2735904at2"/>
<dbReference type="Gene3D" id="2.60.120.260">
    <property type="entry name" value="Galactose-binding domain-like"/>
    <property type="match status" value="1"/>
</dbReference>
<reference evidence="2 3" key="1">
    <citation type="submission" date="2016-09" db="EMBL/GenBank/DDBJ databases">
        <title>Draft genome sequence of the soil isolate, Lysinibacillus fusiformis M5, a potential hypoxanthine producer.</title>
        <authorList>
            <person name="Gallegos-Monterrosa R."/>
            <person name="Maroti G."/>
            <person name="Balint B."/>
            <person name="Kovacs A.T."/>
        </authorList>
    </citation>
    <scope>NUCLEOTIDE SEQUENCE [LARGE SCALE GENOMIC DNA]</scope>
    <source>
        <strain evidence="2 3">M5</strain>
    </source>
</reference>
<organism evidence="2 3">
    <name type="scientific">Lysinibacillus fusiformis</name>
    <dbReference type="NCBI Taxonomy" id="28031"/>
    <lineage>
        <taxon>Bacteria</taxon>
        <taxon>Bacillati</taxon>
        <taxon>Bacillota</taxon>
        <taxon>Bacilli</taxon>
        <taxon>Bacillales</taxon>
        <taxon>Bacillaceae</taxon>
        <taxon>Lysinibacillus</taxon>
    </lineage>
</organism>
<name>A0A1E4R7Z0_9BACI</name>
<proteinExistence type="predicted"/>
<dbReference type="InterPro" id="IPR000421">
    <property type="entry name" value="FA58C"/>
</dbReference>
<dbReference type="EMBL" id="MECQ01000001">
    <property type="protein sequence ID" value="ODV56596.1"/>
    <property type="molecule type" value="Genomic_DNA"/>
</dbReference>
<dbReference type="PROSITE" id="PS50188">
    <property type="entry name" value="B302_SPRY"/>
    <property type="match status" value="1"/>
</dbReference>
<dbReference type="RefSeq" id="WP_069481585.1">
    <property type="nucleotide sequence ID" value="NZ_KV766182.1"/>
</dbReference>
<dbReference type="PANTHER" id="PTHR12245:SF5">
    <property type="entry name" value="SPRY DOMAIN-CONTAINING SOCS BOX PROTEIN 3"/>
    <property type="match status" value="1"/>
</dbReference>
<dbReference type="InterPro" id="IPR013320">
    <property type="entry name" value="ConA-like_dom_sf"/>
</dbReference>
<dbReference type="InterPro" id="IPR003877">
    <property type="entry name" value="SPRY_dom"/>
</dbReference>
<protein>
    <recommendedName>
        <fullName evidence="1">B30.2/SPRY domain-containing protein</fullName>
    </recommendedName>
</protein>
<dbReference type="Gene3D" id="2.60.120.920">
    <property type="match status" value="1"/>
</dbReference>